<evidence type="ECO:0000256" key="3">
    <source>
        <dbReference type="ARBA" id="ARBA00022801"/>
    </source>
</evidence>
<feature type="domain" description="dUTPase-like" evidence="5">
    <location>
        <begin position="13"/>
        <end position="142"/>
    </location>
</feature>
<dbReference type="PANTHER" id="PTHR11241:SF0">
    <property type="entry name" value="DEOXYURIDINE 5'-TRIPHOSPHATE NUCLEOTIDOHYDROLASE"/>
    <property type="match status" value="1"/>
</dbReference>
<evidence type="ECO:0000313" key="6">
    <source>
        <dbReference type="EMBL" id="QHT07037.1"/>
    </source>
</evidence>
<dbReference type="GO" id="GO:0006226">
    <property type="term" value="P:dUMP biosynthetic process"/>
    <property type="evidence" value="ECO:0007669"/>
    <property type="project" value="InterPro"/>
</dbReference>
<dbReference type="Gene3D" id="2.70.40.10">
    <property type="match status" value="1"/>
</dbReference>
<sequence length="143" mass="15557">MSYKVFLKHSDAVFPTSATYGSAGYDLSSCVEDVVPAHKWKAIETGIIVQFPSDCYIRVAPRSGLAFKKGLDVFAGVVDSDYTGTIKVILMNNGDEDFIVKKGDRIAQMIYERIYKPTLEIVSSMADLEETIRGAGGFGSTGV</sequence>
<comment type="similarity">
    <text evidence="1">Belongs to the dUTPase family.</text>
</comment>
<proteinExistence type="inferred from homology"/>
<evidence type="ECO:0000256" key="1">
    <source>
        <dbReference type="ARBA" id="ARBA00006581"/>
    </source>
</evidence>
<evidence type="ECO:0000256" key="2">
    <source>
        <dbReference type="ARBA" id="ARBA00012379"/>
    </source>
</evidence>
<dbReference type="CDD" id="cd07557">
    <property type="entry name" value="trimeric_dUTPase"/>
    <property type="match status" value="1"/>
</dbReference>
<evidence type="ECO:0000259" key="5">
    <source>
        <dbReference type="Pfam" id="PF00692"/>
    </source>
</evidence>
<dbReference type="AlphaFoldDB" id="A0A6C0CS42"/>
<dbReference type="GO" id="GO:0046081">
    <property type="term" value="P:dUTP catabolic process"/>
    <property type="evidence" value="ECO:0007669"/>
    <property type="project" value="InterPro"/>
</dbReference>
<name>A0A6C0CS42_9ZZZZ</name>
<dbReference type="NCBIfam" id="NF001862">
    <property type="entry name" value="PRK00601.1"/>
    <property type="match status" value="1"/>
</dbReference>
<dbReference type="InterPro" id="IPR036157">
    <property type="entry name" value="dUTPase-like_sf"/>
</dbReference>
<dbReference type="InterPro" id="IPR029054">
    <property type="entry name" value="dUTPase-like"/>
</dbReference>
<dbReference type="InterPro" id="IPR008181">
    <property type="entry name" value="dUTPase"/>
</dbReference>
<protein>
    <recommendedName>
        <fullName evidence="2">dUTP diphosphatase</fullName>
        <ecNumber evidence="2">3.6.1.23</ecNumber>
    </recommendedName>
</protein>
<reference evidence="6" key="1">
    <citation type="journal article" date="2020" name="Nature">
        <title>Giant virus diversity and host interactions through global metagenomics.</title>
        <authorList>
            <person name="Schulz F."/>
            <person name="Roux S."/>
            <person name="Paez-Espino D."/>
            <person name="Jungbluth S."/>
            <person name="Walsh D.A."/>
            <person name="Denef V.J."/>
            <person name="McMahon K.D."/>
            <person name="Konstantinidis K.T."/>
            <person name="Eloe-Fadrosh E.A."/>
            <person name="Kyrpides N.C."/>
            <person name="Woyke T."/>
        </authorList>
    </citation>
    <scope>NUCLEOTIDE SEQUENCE</scope>
    <source>
        <strain evidence="6">GVMAG-M-3300021962-46</strain>
    </source>
</reference>
<dbReference type="SUPFAM" id="SSF51283">
    <property type="entry name" value="dUTPase-like"/>
    <property type="match status" value="1"/>
</dbReference>
<evidence type="ECO:0000256" key="4">
    <source>
        <dbReference type="ARBA" id="ARBA00023080"/>
    </source>
</evidence>
<dbReference type="EMBL" id="MN739479">
    <property type="protein sequence ID" value="QHT07037.1"/>
    <property type="molecule type" value="Genomic_DNA"/>
</dbReference>
<dbReference type="NCBIfam" id="TIGR00576">
    <property type="entry name" value="dut"/>
    <property type="match status" value="1"/>
</dbReference>
<dbReference type="Pfam" id="PF00692">
    <property type="entry name" value="dUTPase"/>
    <property type="match status" value="1"/>
</dbReference>
<dbReference type="PANTHER" id="PTHR11241">
    <property type="entry name" value="DEOXYURIDINE 5'-TRIPHOSPHATE NUCLEOTIDOHYDROLASE"/>
    <property type="match status" value="1"/>
</dbReference>
<dbReference type="EC" id="3.6.1.23" evidence="2"/>
<organism evidence="6">
    <name type="scientific">viral metagenome</name>
    <dbReference type="NCBI Taxonomy" id="1070528"/>
    <lineage>
        <taxon>unclassified sequences</taxon>
        <taxon>metagenomes</taxon>
        <taxon>organismal metagenomes</taxon>
    </lineage>
</organism>
<dbReference type="InterPro" id="IPR033704">
    <property type="entry name" value="dUTPase_trimeric"/>
</dbReference>
<keyword evidence="4" id="KW-0546">Nucleotide metabolism</keyword>
<dbReference type="GO" id="GO:0000287">
    <property type="term" value="F:magnesium ion binding"/>
    <property type="evidence" value="ECO:0007669"/>
    <property type="project" value="InterPro"/>
</dbReference>
<keyword evidence="3" id="KW-0378">Hydrolase</keyword>
<accession>A0A6C0CS42</accession>
<dbReference type="GO" id="GO:0004170">
    <property type="term" value="F:dUTP diphosphatase activity"/>
    <property type="evidence" value="ECO:0007669"/>
    <property type="project" value="UniProtKB-EC"/>
</dbReference>